<evidence type="ECO:0000313" key="2">
    <source>
        <dbReference type="EMBL" id="MBP1298040.1"/>
    </source>
</evidence>
<keyword evidence="1" id="KW-0472">Membrane</keyword>
<name>A0A8I2C508_BRAEL</name>
<sequence>MDAFAFEFMGLAMIALCLIVLAMPAARRPSKNIRYE</sequence>
<keyword evidence="1" id="KW-0812">Transmembrane</keyword>
<comment type="caution">
    <text evidence="2">The sequence shown here is derived from an EMBL/GenBank/DDBJ whole genome shotgun (WGS) entry which is preliminary data.</text>
</comment>
<keyword evidence="1" id="KW-1133">Transmembrane helix</keyword>
<reference evidence="2" key="1">
    <citation type="submission" date="2021-02" db="EMBL/GenBank/DDBJ databases">
        <title>Genomic Encyclopedia of Type Strains, Phase IV (KMG-V): Genome sequencing to study the core and pangenomes of soil and plant-associated prokaryotes.</title>
        <authorList>
            <person name="Whitman W."/>
        </authorList>
    </citation>
    <scope>NUCLEOTIDE SEQUENCE</scope>
    <source>
        <strain evidence="2">USDA 406</strain>
    </source>
</reference>
<accession>A0A8I2C508</accession>
<gene>
    <name evidence="2" type="ORF">JOH49_007793</name>
</gene>
<feature type="transmembrane region" description="Helical" evidence="1">
    <location>
        <begin position="6"/>
        <end position="26"/>
    </location>
</feature>
<dbReference type="Proteomes" id="UP000673383">
    <property type="component" value="Unassembled WGS sequence"/>
</dbReference>
<proteinExistence type="predicted"/>
<protein>
    <submittedName>
        <fullName evidence="2">Uncharacterized protein</fullName>
    </submittedName>
</protein>
<dbReference type="AlphaFoldDB" id="A0A8I2C508"/>
<evidence type="ECO:0000313" key="3">
    <source>
        <dbReference type="Proteomes" id="UP000673383"/>
    </source>
</evidence>
<dbReference type="EMBL" id="JAFICZ010000001">
    <property type="protein sequence ID" value="MBP1298040.1"/>
    <property type="molecule type" value="Genomic_DNA"/>
</dbReference>
<organism evidence="2 3">
    <name type="scientific">Bradyrhizobium elkanii</name>
    <dbReference type="NCBI Taxonomy" id="29448"/>
    <lineage>
        <taxon>Bacteria</taxon>
        <taxon>Pseudomonadati</taxon>
        <taxon>Pseudomonadota</taxon>
        <taxon>Alphaproteobacteria</taxon>
        <taxon>Hyphomicrobiales</taxon>
        <taxon>Nitrobacteraceae</taxon>
        <taxon>Bradyrhizobium</taxon>
    </lineage>
</organism>
<evidence type="ECO:0000256" key="1">
    <source>
        <dbReference type="SAM" id="Phobius"/>
    </source>
</evidence>